<evidence type="ECO:0000313" key="4">
    <source>
        <dbReference type="Proteomes" id="UP000316727"/>
    </source>
</evidence>
<feature type="repeat" description="TPR" evidence="1">
    <location>
        <begin position="146"/>
        <end position="179"/>
    </location>
</feature>
<keyword evidence="1" id="KW-0802">TPR repeat</keyword>
<dbReference type="OrthoDB" id="9808622at2"/>
<reference evidence="3 4" key="1">
    <citation type="submission" date="2019-06" db="EMBL/GenBank/DDBJ databases">
        <title>A novel bacterium of genus Pontibacter, isolated from marine sediment.</title>
        <authorList>
            <person name="Huang H."/>
            <person name="Mo K."/>
            <person name="Hu Y."/>
        </authorList>
    </citation>
    <scope>NUCLEOTIDE SEQUENCE [LARGE SCALE GENOMIC DNA]</scope>
    <source>
        <strain evidence="3 4">HB172049</strain>
    </source>
</reference>
<dbReference type="PROSITE" id="PS50005">
    <property type="entry name" value="TPR"/>
    <property type="match status" value="1"/>
</dbReference>
<organism evidence="3 4">
    <name type="scientific">Pontibacter mangrovi</name>
    <dbReference type="NCBI Taxonomy" id="2589816"/>
    <lineage>
        <taxon>Bacteria</taxon>
        <taxon>Pseudomonadati</taxon>
        <taxon>Bacteroidota</taxon>
        <taxon>Cytophagia</taxon>
        <taxon>Cytophagales</taxon>
        <taxon>Hymenobacteraceae</taxon>
        <taxon>Pontibacter</taxon>
    </lineage>
</organism>
<evidence type="ECO:0000256" key="2">
    <source>
        <dbReference type="SAM" id="Phobius"/>
    </source>
</evidence>
<dbReference type="Gene3D" id="1.25.40.10">
    <property type="entry name" value="Tetratricopeptide repeat domain"/>
    <property type="match status" value="1"/>
</dbReference>
<dbReference type="RefSeq" id="WP_140620466.1">
    <property type="nucleotide sequence ID" value="NZ_VFRQ01000002.1"/>
</dbReference>
<evidence type="ECO:0000313" key="3">
    <source>
        <dbReference type="EMBL" id="TPE45589.1"/>
    </source>
</evidence>
<accession>A0A501W7M4</accession>
<dbReference type="SUPFAM" id="SSF48452">
    <property type="entry name" value="TPR-like"/>
    <property type="match status" value="1"/>
</dbReference>
<dbReference type="Pfam" id="PF13432">
    <property type="entry name" value="TPR_16"/>
    <property type="match status" value="1"/>
</dbReference>
<dbReference type="Pfam" id="PF13174">
    <property type="entry name" value="TPR_6"/>
    <property type="match status" value="1"/>
</dbReference>
<comment type="caution">
    <text evidence="3">The sequence shown here is derived from an EMBL/GenBank/DDBJ whole genome shotgun (WGS) entry which is preliminary data.</text>
</comment>
<protein>
    <submittedName>
        <fullName evidence="3">Tetratricopeptide repeat protein</fullName>
    </submittedName>
</protein>
<feature type="transmembrane region" description="Helical" evidence="2">
    <location>
        <begin position="40"/>
        <end position="60"/>
    </location>
</feature>
<keyword evidence="2" id="KW-0812">Transmembrane</keyword>
<proteinExistence type="predicted"/>
<name>A0A501W7M4_9BACT</name>
<dbReference type="InterPro" id="IPR011990">
    <property type="entry name" value="TPR-like_helical_dom_sf"/>
</dbReference>
<keyword evidence="2" id="KW-0472">Membrane</keyword>
<evidence type="ECO:0000256" key="1">
    <source>
        <dbReference type="PROSITE-ProRule" id="PRU00339"/>
    </source>
</evidence>
<dbReference type="Proteomes" id="UP000316727">
    <property type="component" value="Unassembled WGS sequence"/>
</dbReference>
<dbReference type="AlphaFoldDB" id="A0A501W7M4"/>
<sequence length="239" mass="26067">MAKETVKHHSEFEELVENPDALADRLYGSEDFVKKNKSKLLGVFIAIAAVIVAGFLYYNYRSTQNVEAQNAMFQAVYYFEADSLGKALNGDGQHAGLLEIAEDYSGTDAGNLANFYAGAALLKQGQFAEAAEHLQDFESDDYLLQARAYSLTGDALLEQGKNEEAAEQYKKAASHNANQFFSPQYLMKAGIAYEAANNYSAAAEVYGQIVKDYAASAEVTDAKKYKARAEVLAGDAQAE</sequence>
<dbReference type="InterPro" id="IPR019734">
    <property type="entry name" value="TPR_rpt"/>
</dbReference>
<dbReference type="EMBL" id="VFRQ01000002">
    <property type="protein sequence ID" value="TPE45589.1"/>
    <property type="molecule type" value="Genomic_DNA"/>
</dbReference>
<keyword evidence="2" id="KW-1133">Transmembrane helix</keyword>
<keyword evidence="4" id="KW-1185">Reference proteome</keyword>
<gene>
    <name evidence="3" type="ORF">FJM65_06075</name>
</gene>